<dbReference type="EMBL" id="LMTZ01000048">
    <property type="protein sequence ID" value="KST68742.1"/>
    <property type="molecule type" value="Genomic_DNA"/>
</dbReference>
<feature type="transmembrane region" description="Helical" evidence="1">
    <location>
        <begin position="1247"/>
        <end position="1269"/>
    </location>
</feature>
<feature type="transmembrane region" description="Helical" evidence="1">
    <location>
        <begin position="1173"/>
        <end position="1191"/>
    </location>
</feature>
<feature type="transmembrane region" description="Helical" evidence="1">
    <location>
        <begin position="401"/>
        <end position="419"/>
    </location>
</feature>
<organism evidence="2 4">
    <name type="scientific">Mastigocoleus testarum BC008</name>
    <dbReference type="NCBI Taxonomy" id="371196"/>
    <lineage>
        <taxon>Bacteria</taxon>
        <taxon>Bacillati</taxon>
        <taxon>Cyanobacteriota</taxon>
        <taxon>Cyanophyceae</taxon>
        <taxon>Nostocales</taxon>
        <taxon>Hapalosiphonaceae</taxon>
        <taxon>Mastigocoleus</taxon>
    </lineage>
</organism>
<feature type="transmembrane region" description="Helical" evidence="1">
    <location>
        <begin position="1150"/>
        <end position="1167"/>
    </location>
</feature>
<feature type="transmembrane region" description="Helical" evidence="1">
    <location>
        <begin position="109"/>
        <end position="129"/>
    </location>
</feature>
<feature type="transmembrane region" description="Helical" evidence="1">
    <location>
        <begin position="141"/>
        <end position="159"/>
    </location>
</feature>
<feature type="transmembrane region" description="Helical" evidence="1">
    <location>
        <begin position="791"/>
        <end position="808"/>
    </location>
</feature>
<feature type="transmembrane region" description="Helical" evidence="1">
    <location>
        <begin position="697"/>
        <end position="714"/>
    </location>
</feature>
<dbReference type="EMBL" id="LMTZ01000049">
    <property type="protein sequence ID" value="KST68730.1"/>
    <property type="molecule type" value="Genomic_DNA"/>
</dbReference>
<keyword evidence="4" id="KW-1185">Reference proteome</keyword>
<feature type="transmembrane region" description="Helical" evidence="1">
    <location>
        <begin position="589"/>
        <end position="609"/>
    </location>
</feature>
<feature type="transmembrane region" description="Helical" evidence="1">
    <location>
        <begin position="1275"/>
        <end position="1292"/>
    </location>
</feature>
<dbReference type="Proteomes" id="UP000053372">
    <property type="component" value="Unassembled WGS sequence"/>
</dbReference>
<feature type="transmembrane region" description="Helical" evidence="1">
    <location>
        <begin position="166"/>
        <end position="186"/>
    </location>
</feature>
<feature type="transmembrane region" description="Helical" evidence="1">
    <location>
        <begin position="839"/>
        <end position="860"/>
    </location>
</feature>
<evidence type="ECO:0000256" key="1">
    <source>
        <dbReference type="SAM" id="Phobius"/>
    </source>
</evidence>
<keyword evidence="1" id="KW-0812">Transmembrane</keyword>
<proteinExistence type="predicted"/>
<feature type="transmembrane region" description="Helical" evidence="1">
    <location>
        <begin position="872"/>
        <end position="889"/>
    </location>
</feature>
<dbReference type="OrthoDB" id="472871at2"/>
<feature type="transmembrane region" description="Helical" evidence="1">
    <location>
        <begin position="766"/>
        <end position="785"/>
    </location>
</feature>
<feature type="transmembrane region" description="Helical" evidence="1">
    <location>
        <begin position="318"/>
        <end position="335"/>
    </location>
</feature>
<sequence length="1314" mass="147955">MRSQFERPNSPNNLEIILPRNHPELLSGLDSLLKLGLISDSQVKHICREFLVCQAILRTQNQKTSDKSVKVSQTLATKAHSDPTEASQSLAAPNIFAAMLQSLLAELSVRWLLFLGMFLVVISSGVLAASQWGKFPASGQYGVLWAYTLTFWGASFWAGRQPNLRLTAGTLLTITLLLIPINFWAIDSFGLWNNPLEWTVIAIAAISLTIITNLLCNHRLFAGHLPVGKLYLVNVLALSYLHWGWKIPGIPLIAVYIATIGTTIATIIQAFNRKIFIPLQAEDKKSFLGMGLIVAVVIYSLLVLLARAIFVVRIDPTQLGLAIGICGWLINWLTLRPQTKVNKSSTLPTLNISWQLIGSTLLIGSWLLTVTNQPQQAIAISGLGLWLFNRRLRIYSLKFDLGAIFIIGLQTVWLGWRLIPAELQTTLISTATQITSSISQPWSLLSVTLFPYIIFMVAFANRLYKREKLELAEFGEQLTFNLGVVLTITSILNPTLRFLNLLLSSITLGVVTCKHSFRSKQNKQNHRTNKKNINLVYLTHITGILALSAGINLFLPNLSKEYWVVILLVLMVAEWFCSIGEGIWRRSAWYVGLGLAAESFVLLSVDILAQWYGLEVNSGNWGLIWLVTPIALTINATRYNKLGHNDSERNTNALLGTIALFVAQLLTLPLHGTRLVGLGVGVGLMFINTNYLRKKKFAVITVGFILASFASMLWEILAKSKSLVEAWFLAGALIILCLWVVRRLLASQENHLAAIYTDATDKWGMVLCGTEIFLLCIHTLLVYLGQTETKFMYPFAIAINMGALAFRSWDAPSNWTFYGIAWSLELFIAQILGFGETSLVKITVANIALGLIIQLFGEWWRQKHQLRTLPQRWHILPLVYGSFGLLLRYQTFENWTGLSSLAVALIFIGVGRRTQKLKPLLYLGIIGVSLAGYELLLYQISQASGEAYGDALIAMSALGTTIMYGYRVLSPWLKNYLCLTLVELQTISHFHWAWSSFLLISSLSAPIEQQMLGFGVGVFLVRYAIFQGRIDPNSQPIWNNIKGEEIWVYLGFLQAGFISIFLWNTPIGKIFNGILIPWQAAIFCLLAYFVYILPWENWGWSKKPWKNLAYVLPLIIIYLTKFDISPVTLLIVASYYIFLTIIKVNFRISYVSLVLVNWAIWRLFLTLNFVDPLWYVSLIGFSLLYIAQFDPQLQKIESKEKKHYLRLLGTCIVCGWAAIFNQNVAFIPGILSIVAIFAGLALRVRAFLYVGTTTFLMTTIYQFVVLIYNYPFTKWVIGLFIGIILILIAANFENHRNKISSLIRNTSDEFKEWN</sequence>
<accession>A0A0V7ZW23</accession>
<feature type="transmembrane region" description="Helical" evidence="1">
    <location>
        <begin position="439"/>
        <end position="459"/>
    </location>
</feature>
<feature type="transmembrane region" description="Helical" evidence="1">
    <location>
        <begin position="561"/>
        <end position="577"/>
    </location>
</feature>
<name>A0A0V7ZW23_9CYAN</name>
<feature type="transmembrane region" description="Helical" evidence="1">
    <location>
        <begin position="198"/>
        <end position="216"/>
    </location>
</feature>
<feature type="transmembrane region" description="Helical" evidence="1">
    <location>
        <begin position="815"/>
        <end position="833"/>
    </location>
</feature>
<gene>
    <name evidence="2" type="ORF">BC008_01880</name>
    <name evidence="3" type="ORF">BC008_01940</name>
</gene>
<evidence type="ECO:0000313" key="2">
    <source>
        <dbReference type="EMBL" id="KST68730.1"/>
    </source>
</evidence>
<keyword evidence="1" id="KW-1133">Transmembrane helix</keyword>
<feature type="transmembrane region" description="Helical" evidence="1">
    <location>
        <begin position="1046"/>
        <end position="1063"/>
    </location>
</feature>
<feature type="transmembrane region" description="Helical" evidence="1">
    <location>
        <begin position="1075"/>
        <end position="1095"/>
    </location>
</feature>
<feature type="transmembrane region" description="Helical" evidence="1">
    <location>
        <begin position="228"/>
        <end position="245"/>
    </location>
</feature>
<feature type="transmembrane region" description="Helical" evidence="1">
    <location>
        <begin position="895"/>
        <end position="911"/>
    </location>
</feature>
<feature type="transmembrane region" description="Helical" evidence="1">
    <location>
        <begin position="1010"/>
        <end position="1026"/>
    </location>
</feature>
<feature type="transmembrane region" description="Helical" evidence="1">
    <location>
        <begin position="1115"/>
        <end position="1138"/>
    </location>
</feature>
<feature type="transmembrane region" description="Helical" evidence="1">
    <location>
        <begin position="535"/>
        <end position="555"/>
    </location>
</feature>
<feature type="transmembrane region" description="Helical" evidence="1">
    <location>
        <begin position="675"/>
        <end position="692"/>
    </location>
</feature>
<feature type="transmembrane region" description="Helical" evidence="1">
    <location>
        <begin position="651"/>
        <end position="669"/>
    </location>
</feature>
<feature type="transmembrane region" description="Helical" evidence="1">
    <location>
        <begin position="251"/>
        <end position="271"/>
    </location>
</feature>
<feature type="transmembrane region" description="Helical" evidence="1">
    <location>
        <begin position="292"/>
        <end position="312"/>
    </location>
</feature>
<dbReference type="RefSeq" id="WP_027845179.1">
    <property type="nucleotide sequence ID" value="NZ_LMTZ01000048.1"/>
</dbReference>
<keyword evidence="1" id="KW-0472">Membrane</keyword>
<comment type="caution">
    <text evidence="2">The sequence shown here is derived from an EMBL/GenBank/DDBJ whole genome shotgun (WGS) entry which is preliminary data.</text>
</comment>
<reference evidence="2 4" key="1">
    <citation type="journal article" date="2015" name="Genome Announc.">
        <title>Draft Genome of the Euendolithic (true boring) Cyanobacterium Mastigocoleus testarum strain BC008.</title>
        <authorList>
            <person name="Guida B.S."/>
            <person name="Garcia-Pichel F."/>
        </authorList>
    </citation>
    <scope>NUCLEOTIDE SEQUENCE [LARGE SCALE GENOMIC DNA]</scope>
    <source>
        <strain evidence="2 4">BC008</strain>
    </source>
</reference>
<evidence type="ECO:0008006" key="5">
    <source>
        <dbReference type="Google" id="ProtNLM"/>
    </source>
</evidence>
<feature type="transmembrane region" description="Helical" evidence="1">
    <location>
        <begin position="1225"/>
        <end position="1242"/>
    </location>
</feature>
<evidence type="ECO:0000313" key="4">
    <source>
        <dbReference type="Proteomes" id="UP000053372"/>
    </source>
</evidence>
<evidence type="ECO:0000313" key="3">
    <source>
        <dbReference type="EMBL" id="KST68742.1"/>
    </source>
</evidence>
<feature type="transmembrane region" description="Helical" evidence="1">
    <location>
        <begin position="726"/>
        <end position="745"/>
    </location>
</feature>
<feature type="transmembrane region" description="Helical" evidence="1">
    <location>
        <begin position="621"/>
        <end position="639"/>
    </location>
</feature>
<feature type="transmembrane region" description="Helical" evidence="1">
    <location>
        <begin position="947"/>
        <end position="966"/>
    </location>
</feature>
<feature type="transmembrane region" description="Helical" evidence="1">
    <location>
        <begin position="1203"/>
        <end position="1219"/>
    </location>
</feature>
<protein>
    <recommendedName>
        <fullName evidence="5">DUF2157 domain-containing protein</fullName>
    </recommendedName>
</protein>
<feature type="transmembrane region" description="Helical" evidence="1">
    <location>
        <begin position="920"/>
        <end position="941"/>
    </location>
</feature>